<dbReference type="PROSITE" id="PS51384">
    <property type="entry name" value="FAD_FR"/>
    <property type="match status" value="1"/>
</dbReference>
<evidence type="ECO:0000259" key="7">
    <source>
        <dbReference type="PROSITE" id="PS51384"/>
    </source>
</evidence>
<dbReference type="InterPro" id="IPR013112">
    <property type="entry name" value="FAD-bd_8"/>
</dbReference>
<accession>A0A7D5UUP1</accession>
<dbReference type="GO" id="GO:0005886">
    <property type="term" value="C:plasma membrane"/>
    <property type="evidence" value="ECO:0007669"/>
    <property type="project" value="TreeGrafter"/>
</dbReference>
<evidence type="ECO:0000256" key="6">
    <source>
        <dbReference type="SAM" id="SignalP"/>
    </source>
</evidence>
<dbReference type="Pfam" id="PF08030">
    <property type="entry name" value="NAD_binding_6"/>
    <property type="match status" value="1"/>
</dbReference>
<dbReference type="Pfam" id="PF08022">
    <property type="entry name" value="FAD_binding_8"/>
    <property type="match status" value="1"/>
</dbReference>
<evidence type="ECO:0000256" key="1">
    <source>
        <dbReference type="ARBA" id="ARBA00006278"/>
    </source>
</evidence>
<keyword evidence="5 8" id="KW-0812">Transmembrane</keyword>
<dbReference type="KEGG" id="mbrn:26247742"/>
<dbReference type="CDD" id="cd06186">
    <property type="entry name" value="NOX_Duox_like_FAD_NADP"/>
    <property type="match status" value="1"/>
</dbReference>
<dbReference type="Gene3D" id="3.40.50.80">
    <property type="entry name" value="Nucleotide-binding domain of ferredoxin-NADP reductase (FNR) module"/>
    <property type="match status" value="1"/>
</dbReference>
<feature type="transmembrane region" description="Helical" evidence="5">
    <location>
        <begin position="84"/>
        <end position="106"/>
    </location>
</feature>
<proteinExistence type="inferred from homology"/>
<dbReference type="SUPFAM" id="SSF52343">
    <property type="entry name" value="Ferredoxin reductase-like, C-terminal NADP-linked domain"/>
    <property type="match status" value="1"/>
</dbReference>
<keyword evidence="4" id="KW-0560">Oxidoreductase</keyword>
<dbReference type="GO" id="GO:0000293">
    <property type="term" value="F:ferric-chelate reductase activity"/>
    <property type="evidence" value="ECO:0007669"/>
    <property type="project" value="TreeGrafter"/>
</dbReference>
<dbReference type="EMBL" id="CP058933">
    <property type="protein sequence ID" value="QLI67356.1"/>
    <property type="molecule type" value="Genomic_DNA"/>
</dbReference>
<dbReference type="AlphaFoldDB" id="A0A7D5UUP1"/>
<keyword evidence="9" id="KW-1185">Reference proteome</keyword>
<evidence type="ECO:0000313" key="8">
    <source>
        <dbReference type="EMBL" id="QLI67356.1"/>
    </source>
</evidence>
<evidence type="ECO:0000256" key="3">
    <source>
        <dbReference type="ARBA" id="ARBA00022982"/>
    </source>
</evidence>
<evidence type="ECO:0000256" key="4">
    <source>
        <dbReference type="ARBA" id="ARBA00023002"/>
    </source>
</evidence>
<name>A0A7D5UUP1_9HYPO</name>
<dbReference type="OrthoDB" id="4494341at2759"/>
<dbReference type="PANTHER" id="PTHR32361:SF26">
    <property type="entry name" value="FAD-BINDING 8 DOMAIN-CONTAINING PROTEIN-RELATED"/>
    <property type="match status" value="1"/>
</dbReference>
<protein>
    <submittedName>
        <fullName evidence="8">Ferric/cupric reductase transmembrane component B</fullName>
    </submittedName>
</protein>
<gene>
    <name evidence="8" type="primary">freB_1</name>
    <name evidence="8" type="ORF">G6M90_00g030510</name>
</gene>
<organism evidence="8 9">
    <name type="scientific">Metarhizium brunneum</name>
    <dbReference type="NCBI Taxonomy" id="500148"/>
    <lineage>
        <taxon>Eukaryota</taxon>
        <taxon>Fungi</taxon>
        <taxon>Dikarya</taxon>
        <taxon>Ascomycota</taxon>
        <taxon>Pezizomycotina</taxon>
        <taxon>Sordariomycetes</taxon>
        <taxon>Hypocreomycetidae</taxon>
        <taxon>Hypocreales</taxon>
        <taxon>Clavicipitaceae</taxon>
        <taxon>Metarhizium</taxon>
    </lineage>
</organism>
<dbReference type="PANTHER" id="PTHR32361">
    <property type="entry name" value="FERRIC/CUPRIC REDUCTASE TRANSMEMBRANE COMPONENT"/>
    <property type="match status" value="1"/>
</dbReference>
<dbReference type="Proteomes" id="UP000510686">
    <property type="component" value="Chromosome 2"/>
</dbReference>
<dbReference type="GO" id="GO:0006879">
    <property type="term" value="P:intracellular iron ion homeostasis"/>
    <property type="evidence" value="ECO:0007669"/>
    <property type="project" value="TreeGrafter"/>
</dbReference>
<keyword evidence="3" id="KW-0249">Electron transport</keyword>
<dbReference type="GeneID" id="26247742"/>
<dbReference type="InterPro" id="IPR013121">
    <property type="entry name" value="Fe_red_NAD-bd_6"/>
</dbReference>
<feature type="transmembrane region" description="Helical" evidence="5">
    <location>
        <begin position="30"/>
        <end position="48"/>
    </location>
</feature>
<comment type="similarity">
    <text evidence="1">Belongs to the ferric reductase (FRE) family.</text>
</comment>
<keyword evidence="6" id="KW-0732">Signal</keyword>
<dbReference type="GO" id="GO:0006826">
    <property type="term" value="P:iron ion transport"/>
    <property type="evidence" value="ECO:0007669"/>
    <property type="project" value="TreeGrafter"/>
</dbReference>
<keyword evidence="5" id="KW-0472">Membrane</keyword>
<sequence length="346" mass="38801">MTGLLLIFHIVVFAFSQAPFAIANAENKWAIVAAASIGISVAICLPVIRYRWYEMFVRAHQCLAIVSVYGIWVHIAPQRLLLRLHVYVLVGIAGLSVMLLGLLVIYRNGIFRSRLPRADIMHAKGAVLVRVVLSRPVRVKAGQYICLWLFIPSTSFHALIEYHPFVVASWSDAPLDTLDLLIEPRTGFTRHLLHRSQTRQDLCRALFSGPHGNSIPVGDYEVVLMVASGYGIAAQLPYLKELLHGYNSRKARSRRIHLVWELKTIDLAIAIESLLNNALVDDTLDNGYVSKFALLSRFSAYWSEDSADICGLPDWCSIMREEVEGKYIKRVQAEASTRGDMIVTGK</sequence>
<dbReference type="InterPro" id="IPR051410">
    <property type="entry name" value="Ferric/Cupric_Reductase"/>
</dbReference>
<feature type="signal peptide" evidence="6">
    <location>
        <begin position="1"/>
        <end position="16"/>
    </location>
</feature>
<evidence type="ECO:0000313" key="9">
    <source>
        <dbReference type="Proteomes" id="UP000510686"/>
    </source>
</evidence>
<feature type="domain" description="FAD-binding FR-type" evidence="7">
    <location>
        <begin position="108"/>
        <end position="217"/>
    </location>
</feature>
<dbReference type="RefSeq" id="XP_065986353.1">
    <property type="nucleotide sequence ID" value="XM_066130064.1"/>
</dbReference>
<evidence type="ECO:0000256" key="5">
    <source>
        <dbReference type="SAM" id="Phobius"/>
    </source>
</evidence>
<keyword evidence="5" id="KW-1133">Transmembrane helix</keyword>
<keyword evidence="2" id="KW-0813">Transport</keyword>
<dbReference type="InterPro" id="IPR017927">
    <property type="entry name" value="FAD-bd_FR_type"/>
</dbReference>
<feature type="chain" id="PRO_5028800729" evidence="6">
    <location>
        <begin position="17"/>
        <end position="346"/>
    </location>
</feature>
<evidence type="ECO:0000256" key="2">
    <source>
        <dbReference type="ARBA" id="ARBA00022448"/>
    </source>
</evidence>
<dbReference type="InterPro" id="IPR039261">
    <property type="entry name" value="FNR_nucleotide-bd"/>
</dbReference>
<reference evidence="8 9" key="1">
    <citation type="submission" date="2020-07" db="EMBL/GenBank/DDBJ databases">
        <title>Telomere length de novo assembly of all 7 chromosomes of the fungus, Metarhizium brunneum, using a novel assembly pipeline.</title>
        <authorList>
            <person name="Saud z."/>
            <person name="Kortsinoglou A."/>
            <person name="Kouvelis V.N."/>
            <person name="Butt T.M."/>
        </authorList>
    </citation>
    <scope>NUCLEOTIDE SEQUENCE [LARGE SCALE GENOMIC DNA]</scope>
    <source>
        <strain evidence="8 9">4556</strain>
    </source>
</reference>
<dbReference type="GO" id="GO:0015677">
    <property type="term" value="P:copper ion import"/>
    <property type="evidence" value="ECO:0007669"/>
    <property type="project" value="TreeGrafter"/>
</dbReference>